<protein>
    <submittedName>
        <fullName evidence="2">Uncharacterized protein</fullName>
    </submittedName>
</protein>
<accession>A0A5J4SVS7</accession>
<feature type="region of interest" description="Disordered" evidence="1">
    <location>
        <begin position="1"/>
        <end position="20"/>
    </location>
</feature>
<evidence type="ECO:0000313" key="2">
    <source>
        <dbReference type="EMBL" id="KAA6349315.1"/>
    </source>
</evidence>
<gene>
    <name evidence="2" type="ORF">EZS28_051940</name>
</gene>
<dbReference type="Proteomes" id="UP000324800">
    <property type="component" value="Unassembled WGS sequence"/>
</dbReference>
<name>A0A5J4SVS7_9EUKA</name>
<feature type="compositionally biased region" description="Polar residues" evidence="1">
    <location>
        <begin position="1"/>
        <end position="10"/>
    </location>
</feature>
<dbReference type="EMBL" id="SNRW01039833">
    <property type="protein sequence ID" value="KAA6349315.1"/>
    <property type="molecule type" value="Genomic_DNA"/>
</dbReference>
<sequence>MKKTKFTGQKNQQQSESSTSLSSVNNSLQFIAKHLQSNEFKKLIKNPNFLHSLSALSLYKIGYHSKEKVERLRLNIRHWSRYCLFYIQYYGDEQDQTELVNVGIGRMTSIAFCTAGGVGDEQDVEIKYELNQIFWLLGQLNEGRHWQPSFQPLPLLARRTEEQIEEEGANEELDAQIKNNGYYLCIKYWAIRTKAVTLNHFVNWY</sequence>
<reference evidence="2 3" key="1">
    <citation type="submission" date="2019-03" db="EMBL/GenBank/DDBJ databases">
        <title>Single cell metagenomics reveals metabolic interactions within the superorganism composed of flagellate Streblomastix strix and complex community of Bacteroidetes bacteria on its surface.</title>
        <authorList>
            <person name="Treitli S.C."/>
            <person name="Kolisko M."/>
            <person name="Husnik F."/>
            <person name="Keeling P."/>
            <person name="Hampl V."/>
        </authorList>
    </citation>
    <scope>NUCLEOTIDE SEQUENCE [LARGE SCALE GENOMIC DNA]</scope>
    <source>
        <strain evidence="2">ST1C</strain>
    </source>
</reference>
<comment type="caution">
    <text evidence="2">The sequence shown here is derived from an EMBL/GenBank/DDBJ whole genome shotgun (WGS) entry which is preliminary data.</text>
</comment>
<proteinExistence type="predicted"/>
<feature type="compositionally biased region" description="Low complexity" evidence="1">
    <location>
        <begin position="11"/>
        <end position="20"/>
    </location>
</feature>
<evidence type="ECO:0000256" key="1">
    <source>
        <dbReference type="SAM" id="MobiDB-lite"/>
    </source>
</evidence>
<evidence type="ECO:0000313" key="3">
    <source>
        <dbReference type="Proteomes" id="UP000324800"/>
    </source>
</evidence>
<organism evidence="2 3">
    <name type="scientific">Streblomastix strix</name>
    <dbReference type="NCBI Taxonomy" id="222440"/>
    <lineage>
        <taxon>Eukaryota</taxon>
        <taxon>Metamonada</taxon>
        <taxon>Preaxostyla</taxon>
        <taxon>Oxymonadida</taxon>
        <taxon>Streblomastigidae</taxon>
        <taxon>Streblomastix</taxon>
    </lineage>
</organism>
<dbReference type="AlphaFoldDB" id="A0A5J4SVS7"/>